<accession>A0ABR8VB66</accession>
<proteinExistence type="predicted"/>
<comment type="caution">
    <text evidence="1">The sequence shown here is derived from an EMBL/GenBank/DDBJ whole genome shotgun (WGS) entry which is preliminary data.</text>
</comment>
<organism evidence="1 2">
    <name type="scientific">Phocaeicola faecium</name>
    <dbReference type="NCBI Taxonomy" id="2762213"/>
    <lineage>
        <taxon>Bacteria</taxon>
        <taxon>Pseudomonadati</taxon>
        <taxon>Bacteroidota</taxon>
        <taxon>Bacteroidia</taxon>
        <taxon>Bacteroidales</taxon>
        <taxon>Bacteroidaceae</taxon>
        <taxon>Phocaeicola</taxon>
    </lineage>
</organism>
<reference evidence="1 2" key="1">
    <citation type="submission" date="2020-08" db="EMBL/GenBank/DDBJ databases">
        <title>A Genomic Blueprint of the Chicken Gut Microbiome.</title>
        <authorList>
            <person name="Gilroy R."/>
            <person name="Ravi A."/>
            <person name="Getino M."/>
            <person name="Pursley I."/>
            <person name="Horton D.L."/>
            <person name="Alikhan N.-F."/>
            <person name="Baker D."/>
            <person name="Gharbi K."/>
            <person name="Hall N."/>
            <person name="Watson M."/>
            <person name="Adriaenssens E.M."/>
            <person name="Foster-Nyarko E."/>
            <person name="Jarju S."/>
            <person name="Secka A."/>
            <person name="Antonio M."/>
            <person name="Oren A."/>
            <person name="Chaudhuri R."/>
            <person name="La Ragione R.M."/>
            <person name="Hildebrand F."/>
            <person name="Pallen M.J."/>
        </authorList>
    </citation>
    <scope>NUCLEOTIDE SEQUENCE [LARGE SCALE GENOMIC DNA]</scope>
    <source>
        <strain evidence="1 2">Sa1YUN3</strain>
    </source>
</reference>
<evidence type="ECO:0000313" key="2">
    <source>
        <dbReference type="Proteomes" id="UP000616346"/>
    </source>
</evidence>
<sequence>MNNVVLAHLFDYVNSKFTLEQISKKLNMGMDEILDGLEELVKKEIAPNLAYIKEGETTLSEEQFKRFRQIRIKSIHNKLYQQTCYDDTIERQSKECFKAIATLNSYFDENEHLVLATSARQGATLESLEGNSNFTRAEIISLIKKAVVEDKVKTDVRHMIAQSSNEEEKNELLLIQQLSDQTEESIKADAAEEYIPVEERKLSKEAEQMCGSYAEYFDPYLNDEDKQEVTKQVSIMRKESLCSRYDVDYRPNITNEEICAGIYLYLLSQGYSDIRTIKFFPSAYEAISFYQKNHEGSKDVWAFDNDPDLFNEN</sequence>
<protein>
    <submittedName>
        <fullName evidence="1">Uncharacterized protein</fullName>
    </submittedName>
</protein>
<gene>
    <name evidence="1" type="ORF">H9626_06510</name>
</gene>
<dbReference type="EMBL" id="JACSPQ010000002">
    <property type="protein sequence ID" value="MBD8001871.1"/>
    <property type="molecule type" value="Genomic_DNA"/>
</dbReference>
<keyword evidence="2" id="KW-1185">Reference proteome</keyword>
<evidence type="ECO:0000313" key="1">
    <source>
        <dbReference type="EMBL" id="MBD8001871.1"/>
    </source>
</evidence>
<dbReference type="RefSeq" id="WP_191709977.1">
    <property type="nucleotide sequence ID" value="NZ_JACSPQ010000002.1"/>
</dbReference>
<name>A0ABR8VB66_9BACT</name>
<dbReference type="Proteomes" id="UP000616346">
    <property type="component" value="Unassembled WGS sequence"/>
</dbReference>